<dbReference type="InterPro" id="IPR002672">
    <property type="entry name" value="Ribosomal_eL28"/>
</dbReference>
<keyword evidence="6" id="KW-1185">Reference proteome</keyword>
<dbReference type="Proteomes" id="UP000240830">
    <property type="component" value="Unassembled WGS sequence"/>
</dbReference>
<comment type="caution">
    <text evidence="5">The sequence shown here is derived from an EMBL/GenBank/DDBJ whole genome shotgun (WGS) entry which is preliminary data.</text>
</comment>
<dbReference type="OrthoDB" id="338850at2759"/>
<name>A0A2H9TJ80_9FUNG</name>
<evidence type="ECO:0000256" key="1">
    <source>
        <dbReference type="ARBA" id="ARBA00007926"/>
    </source>
</evidence>
<keyword evidence="3" id="KW-0687">Ribonucleoprotein</keyword>
<reference evidence="5 6" key="1">
    <citation type="submission" date="2016-10" db="EMBL/GenBank/DDBJ databases">
        <title>The genome of Paramicrosporidium saccamoebae is the missing link in understanding Cryptomycota and Microsporidia evolution.</title>
        <authorList>
            <person name="Quandt C.A."/>
            <person name="Beaudet D."/>
            <person name="Corsaro D."/>
            <person name="Michel R."/>
            <person name="Corradi N."/>
            <person name="James T."/>
        </authorList>
    </citation>
    <scope>NUCLEOTIDE SEQUENCE [LARGE SCALE GENOMIC DNA]</scope>
    <source>
        <strain evidence="5 6">KSL3</strain>
    </source>
</reference>
<dbReference type="PANTHER" id="PTHR10544">
    <property type="entry name" value="60S RIBOSOMAL PROTEIN L28"/>
    <property type="match status" value="1"/>
</dbReference>
<evidence type="ECO:0000256" key="2">
    <source>
        <dbReference type="ARBA" id="ARBA00022980"/>
    </source>
</evidence>
<comment type="similarity">
    <text evidence="1">Belongs to the eukaryotic ribosomal protein eL28 family.</text>
</comment>
<protein>
    <recommendedName>
        <fullName evidence="4">Ribosomal eL28/Mak16 domain-containing protein</fullName>
    </recommendedName>
</protein>
<keyword evidence="2" id="KW-0689">Ribosomal protein</keyword>
<dbReference type="Gene3D" id="3.30.390.110">
    <property type="match status" value="1"/>
</dbReference>
<dbReference type="STRING" id="1246581.A0A2H9TJ80"/>
<evidence type="ECO:0000313" key="6">
    <source>
        <dbReference type="Proteomes" id="UP000240830"/>
    </source>
</evidence>
<evidence type="ECO:0000256" key="3">
    <source>
        <dbReference type="ARBA" id="ARBA00023274"/>
    </source>
</evidence>
<dbReference type="EMBL" id="MTSL01000159">
    <property type="protein sequence ID" value="PJF17795.1"/>
    <property type="molecule type" value="Genomic_DNA"/>
</dbReference>
<evidence type="ECO:0000313" key="5">
    <source>
        <dbReference type="EMBL" id="PJF17795.1"/>
    </source>
</evidence>
<dbReference type="GO" id="GO:0005840">
    <property type="term" value="C:ribosome"/>
    <property type="evidence" value="ECO:0007669"/>
    <property type="project" value="UniProtKB-KW"/>
</dbReference>
<proteinExistence type="inferred from homology"/>
<dbReference type="InterPro" id="IPR029004">
    <property type="entry name" value="Ribosomal_eL28/Mak16"/>
</dbReference>
<dbReference type="Pfam" id="PF01778">
    <property type="entry name" value="Ribosomal_L28e"/>
    <property type="match status" value="1"/>
</dbReference>
<dbReference type="AlphaFoldDB" id="A0A2H9TJ80"/>
<sequence length="141" mass="15358">MSELQWMLIRDSSCFLVRRNGMALSREPGNLTSTHSFKYSTLAQPSVAICGTDAGVSLVRRSKAAHSKVSASFTKPVVIKKTAAGKNRALKVARDMEATGYRLDLVRAAQAKVCALLGSYKTRKNVTKKLRANKLAKLSSN</sequence>
<accession>A0A2H9TJ80</accession>
<organism evidence="5 6">
    <name type="scientific">Paramicrosporidium saccamoebae</name>
    <dbReference type="NCBI Taxonomy" id="1246581"/>
    <lineage>
        <taxon>Eukaryota</taxon>
        <taxon>Fungi</taxon>
        <taxon>Fungi incertae sedis</taxon>
        <taxon>Cryptomycota</taxon>
        <taxon>Cryptomycota incertae sedis</taxon>
        <taxon>Paramicrosporidium</taxon>
    </lineage>
</organism>
<dbReference type="GO" id="GO:0003735">
    <property type="term" value="F:structural constituent of ribosome"/>
    <property type="evidence" value="ECO:0007669"/>
    <property type="project" value="InterPro"/>
</dbReference>
<evidence type="ECO:0000259" key="4">
    <source>
        <dbReference type="Pfam" id="PF01778"/>
    </source>
</evidence>
<dbReference type="GO" id="GO:1990904">
    <property type="term" value="C:ribonucleoprotein complex"/>
    <property type="evidence" value="ECO:0007669"/>
    <property type="project" value="UniProtKB-KW"/>
</dbReference>
<feature type="domain" description="Ribosomal eL28/Mak16" evidence="4">
    <location>
        <begin position="4"/>
        <end position="117"/>
    </location>
</feature>
<dbReference type="GO" id="GO:0006412">
    <property type="term" value="P:translation"/>
    <property type="evidence" value="ECO:0007669"/>
    <property type="project" value="InterPro"/>
</dbReference>
<gene>
    <name evidence="5" type="ORF">PSACC_02407</name>
</gene>